<accession>A0A8T0VRF1</accession>
<proteinExistence type="predicted"/>
<evidence type="ECO:0000259" key="1">
    <source>
        <dbReference type="Pfam" id="PF13456"/>
    </source>
</evidence>
<dbReference type="InterPro" id="IPR052929">
    <property type="entry name" value="RNase_H-like_EbsB-rel"/>
</dbReference>
<dbReference type="InterPro" id="IPR002156">
    <property type="entry name" value="RNaseH_domain"/>
</dbReference>
<dbReference type="CDD" id="cd06222">
    <property type="entry name" value="RNase_H_like"/>
    <property type="match status" value="1"/>
</dbReference>
<dbReference type="Gene3D" id="3.30.420.10">
    <property type="entry name" value="Ribonuclease H-like superfamily/Ribonuclease H"/>
    <property type="match status" value="1"/>
</dbReference>
<dbReference type="InterPro" id="IPR012337">
    <property type="entry name" value="RNaseH-like_sf"/>
</dbReference>
<dbReference type="InterPro" id="IPR036397">
    <property type="entry name" value="RNaseH_sf"/>
</dbReference>
<dbReference type="PANTHER" id="PTHR47074">
    <property type="entry name" value="BNAC02G40300D PROTEIN"/>
    <property type="match status" value="1"/>
</dbReference>
<evidence type="ECO:0000313" key="2">
    <source>
        <dbReference type="EMBL" id="KAG2635063.1"/>
    </source>
</evidence>
<feature type="domain" description="RNase H type-1" evidence="1">
    <location>
        <begin position="325"/>
        <end position="446"/>
    </location>
</feature>
<dbReference type="EMBL" id="CM029040">
    <property type="protein sequence ID" value="KAG2635063.1"/>
    <property type="molecule type" value="Genomic_DNA"/>
</dbReference>
<dbReference type="SUPFAM" id="SSF53098">
    <property type="entry name" value="Ribonuclease H-like"/>
    <property type="match status" value="1"/>
</dbReference>
<protein>
    <recommendedName>
        <fullName evidence="1">RNase H type-1 domain-containing protein</fullName>
    </recommendedName>
</protein>
<dbReference type="Proteomes" id="UP000823388">
    <property type="component" value="Chromosome 2N"/>
</dbReference>
<dbReference type="GO" id="GO:0003676">
    <property type="term" value="F:nucleic acid binding"/>
    <property type="evidence" value="ECO:0007669"/>
    <property type="project" value="InterPro"/>
</dbReference>
<gene>
    <name evidence="2" type="ORF">PVAP13_2NG311303</name>
</gene>
<name>A0A8T0VRF1_PANVG</name>
<dbReference type="Pfam" id="PF13456">
    <property type="entry name" value="RVT_3"/>
    <property type="match status" value="1"/>
</dbReference>
<dbReference type="AlphaFoldDB" id="A0A8T0VRF1"/>
<keyword evidence="3" id="KW-1185">Reference proteome</keyword>
<comment type="caution">
    <text evidence="2">The sequence shown here is derived from an EMBL/GenBank/DDBJ whole genome shotgun (WGS) entry which is preliminary data.</text>
</comment>
<dbReference type="GO" id="GO:0004523">
    <property type="term" value="F:RNA-DNA hybrid ribonuclease activity"/>
    <property type="evidence" value="ECO:0007669"/>
    <property type="project" value="InterPro"/>
</dbReference>
<sequence>MCIPKLKDGMGFRDLQSFNLALLAKQVWRLLCEPESLCAKVLRAKYYPDGNLLHAKLKKSSSFTWQSIMAGLECFRRGCIWRVGDGSQINIWEDAWIPASHDLRIQTPRGTRLVTSVRELINPIDGLWDENLVRSLFWPVDAERILQIPLHHGREDMVAWHYNRSGIFSVRSAYHVQWEHKYGSRPEVDQAGASNYTKSVTWDVKHILFTCERAQAIWRCLGVWDRIREVLMEDHSGSVIMEEIIRRNQMLTHLDNVGFAELILTGGWYLWWERRLKVHGQEVQSFARSAMSIMVLTLNYKNATKKEVQVKEGWKKPAENYVKLNVDASFSEATGTGATGAIIRDHTGQAIALAQRFLQHVGDAPMAEAFALLDGLRLAEQVGCNRIIVNTDCMQVVSTMRDDGFSATTAAAVYDDCFKLWQEFSLISIEHCNRDANQVAHELARNSFLNRSSCIWADEPPNFIFATLEKDVILIHDQ</sequence>
<dbReference type="PANTHER" id="PTHR47074:SF47">
    <property type="entry name" value="RNASE H TYPE-1 DOMAIN-CONTAINING PROTEIN"/>
    <property type="match status" value="1"/>
</dbReference>
<organism evidence="2 3">
    <name type="scientific">Panicum virgatum</name>
    <name type="common">Blackwell switchgrass</name>
    <dbReference type="NCBI Taxonomy" id="38727"/>
    <lineage>
        <taxon>Eukaryota</taxon>
        <taxon>Viridiplantae</taxon>
        <taxon>Streptophyta</taxon>
        <taxon>Embryophyta</taxon>
        <taxon>Tracheophyta</taxon>
        <taxon>Spermatophyta</taxon>
        <taxon>Magnoliopsida</taxon>
        <taxon>Liliopsida</taxon>
        <taxon>Poales</taxon>
        <taxon>Poaceae</taxon>
        <taxon>PACMAD clade</taxon>
        <taxon>Panicoideae</taxon>
        <taxon>Panicodae</taxon>
        <taxon>Paniceae</taxon>
        <taxon>Panicinae</taxon>
        <taxon>Panicum</taxon>
        <taxon>Panicum sect. Hiantes</taxon>
    </lineage>
</organism>
<reference evidence="2" key="1">
    <citation type="submission" date="2020-05" db="EMBL/GenBank/DDBJ databases">
        <title>WGS assembly of Panicum virgatum.</title>
        <authorList>
            <person name="Lovell J.T."/>
            <person name="Jenkins J."/>
            <person name="Shu S."/>
            <person name="Juenger T.E."/>
            <person name="Schmutz J."/>
        </authorList>
    </citation>
    <scope>NUCLEOTIDE SEQUENCE</scope>
    <source>
        <strain evidence="2">AP13</strain>
    </source>
</reference>
<dbReference type="InterPro" id="IPR044730">
    <property type="entry name" value="RNase_H-like_dom_plant"/>
</dbReference>
<evidence type="ECO:0000313" key="3">
    <source>
        <dbReference type="Proteomes" id="UP000823388"/>
    </source>
</evidence>